<evidence type="ECO:0000259" key="4">
    <source>
        <dbReference type="PROSITE" id="PS51649"/>
    </source>
</evidence>
<dbReference type="GO" id="GO:0016567">
    <property type="term" value="P:protein ubiquitination"/>
    <property type="evidence" value="ECO:0007669"/>
    <property type="project" value="UniProtKB-UniPathway"/>
</dbReference>
<name>A0A1S2XDS8_CICAR</name>
<keyword evidence="1" id="KW-0833">Ubl conjugation pathway</keyword>
<dbReference type="Proteomes" id="UP000087171">
    <property type="component" value="Chromosome Ca1"/>
</dbReference>
<dbReference type="InterPro" id="IPR043454">
    <property type="entry name" value="NPH3/RPT2-like"/>
</dbReference>
<dbReference type="AlphaFoldDB" id="A0A1S2XDS8"/>
<dbReference type="PROSITE" id="PS51649">
    <property type="entry name" value="NPH3"/>
    <property type="match status" value="1"/>
</dbReference>
<evidence type="ECO:0000256" key="1">
    <source>
        <dbReference type="ARBA" id="ARBA00022786"/>
    </source>
</evidence>
<dbReference type="eggNOG" id="ENOG502QR49">
    <property type="taxonomic scope" value="Eukaryota"/>
</dbReference>
<organism evidence="5 6">
    <name type="scientific">Cicer arietinum</name>
    <name type="common">Chickpea</name>
    <name type="synonym">Garbanzo</name>
    <dbReference type="NCBI Taxonomy" id="3827"/>
    <lineage>
        <taxon>Eukaryota</taxon>
        <taxon>Viridiplantae</taxon>
        <taxon>Streptophyta</taxon>
        <taxon>Embryophyta</taxon>
        <taxon>Tracheophyta</taxon>
        <taxon>Spermatophyta</taxon>
        <taxon>Magnoliopsida</taxon>
        <taxon>eudicotyledons</taxon>
        <taxon>Gunneridae</taxon>
        <taxon>Pentapetalae</taxon>
        <taxon>rosids</taxon>
        <taxon>fabids</taxon>
        <taxon>Fabales</taxon>
        <taxon>Fabaceae</taxon>
        <taxon>Papilionoideae</taxon>
        <taxon>50 kb inversion clade</taxon>
        <taxon>NPAAA clade</taxon>
        <taxon>Hologalegina</taxon>
        <taxon>IRL clade</taxon>
        <taxon>Cicereae</taxon>
        <taxon>Cicer</taxon>
    </lineage>
</organism>
<dbReference type="PANTHER" id="PTHR32370">
    <property type="entry name" value="OS12G0117600 PROTEIN"/>
    <property type="match status" value="1"/>
</dbReference>
<protein>
    <submittedName>
        <fullName evidence="6">Root phototropism protein 3-like</fullName>
    </submittedName>
</protein>
<dbReference type="OrthoDB" id="680561at2759"/>
<dbReference type="KEGG" id="cam:101497223"/>
<dbReference type="RefSeq" id="XP_004486704.1">
    <property type="nucleotide sequence ID" value="XM_004486647.3"/>
</dbReference>
<dbReference type="UniPathway" id="UPA00143"/>
<reference evidence="5" key="1">
    <citation type="journal article" date="2013" name="Nat. Biotechnol.">
        <title>Draft genome sequence of chickpea (Cicer arietinum) provides a resource for trait improvement.</title>
        <authorList>
            <person name="Varshney R.K."/>
            <person name="Song C."/>
            <person name="Saxena R.K."/>
            <person name="Azam S."/>
            <person name="Yu S."/>
            <person name="Sharpe A.G."/>
            <person name="Cannon S."/>
            <person name="Baek J."/>
            <person name="Rosen B.D."/>
            <person name="Tar'an B."/>
            <person name="Millan T."/>
            <person name="Zhang X."/>
            <person name="Ramsay L.D."/>
            <person name="Iwata A."/>
            <person name="Wang Y."/>
            <person name="Nelson W."/>
            <person name="Farmer A.D."/>
            <person name="Gaur P.M."/>
            <person name="Soderlund C."/>
            <person name="Penmetsa R.V."/>
            <person name="Xu C."/>
            <person name="Bharti A.K."/>
            <person name="He W."/>
            <person name="Winter P."/>
            <person name="Zhao S."/>
            <person name="Hane J.K."/>
            <person name="Carrasquilla-Garcia N."/>
            <person name="Condie J.A."/>
            <person name="Upadhyaya H.D."/>
            <person name="Luo M.C."/>
            <person name="Thudi M."/>
            <person name="Gowda C.L."/>
            <person name="Singh N.P."/>
            <person name="Lichtenzveig J."/>
            <person name="Gali K.K."/>
            <person name="Rubio J."/>
            <person name="Nadarajan N."/>
            <person name="Dolezel J."/>
            <person name="Bansal K.C."/>
            <person name="Xu X."/>
            <person name="Edwards D."/>
            <person name="Zhang G."/>
            <person name="Kahl G."/>
            <person name="Gil J."/>
            <person name="Singh K.B."/>
            <person name="Datta S.K."/>
            <person name="Jackson S.A."/>
            <person name="Wang J."/>
            <person name="Cook D.R."/>
        </authorList>
    </citation>
    <scope>NUCLEOTIDE SEQUENCE [LARGE SCALE GENOMIC DNA]</scope>
    <source>
        <strain evidence="5">cv. CDC Frontier</strain>
    </source>
</reference>
<keyword evidence="5" id="KW-1185">Reference proteome</keyword>
<dbReference type="PaxDb" id="3827-XP_004486704.1"/>
<sequence length="421" mass="47532">MKKQCSEESSQTSPNQKLSLEHCWFDDACILDMDYFVKTLSGIKAKGVRADLIGSIITHYASKWLPDLSTEKGLTQFEESSPESVTASWMKKRFFVETLVNVLPPEKDSIPCNFLLRLLRTANMVNVDSNYKTDLENRISWQLDQASLKELMIPSFSHTCGTLLDVELVIRLVKRFVCLDHEGGITTAALVKVAKLVDSYLAEVALDANLSLSQFVTLAASLPSHARPTDDCLYRAIDTYLKAHPSVSKQERKGLCRLIDSRKLTPEASLHAAQNERLPVRAVIQVLFSEQTKLNRHIDWSASFGSLRSSSVNGVFDTPARCLSKREMNTQQMEIKKLKEDVYMLQSQCNALQAQMEKMAEKKKRFFKWKKLGFGKSVGEIENVEQQEVESEFGFGKQTPMDMKASLSKGRTPQKWGKSLS</sequence>
<evidence type="ECO:0000256" key="2">
    <source>
        <dbReference type="PROSITE-ProRule" id="PRU00982"/>
    </source>
</evidence>
<dbReference type="GeneID" id="101497223"/>
<feature type="domain" description="NPH3" evidence="4">
    <location>
        <begin position="22"/>
        <end position="293"/>
    </location>
</feature>
<comment type="similarity">
    <text evidence="2">Belongs to the NPH3 family.</text>
</comment>
<evidence type="ECO:0000313" key="5">
    <source>
        <dbReference type="Proteomes" id="UP000087171"/>
    </source>
</evidence>
<evidence type="ECO:0000256" key="3">
    <source>
        <dbReference type="SAM" id="MobiDB-lite"/>
    </source>
</evidence>
<dbReference type="STRING" id="3827.A0A1S2XDS8"/>
<accession>A0A1S2XDS8</accession>
<proteinExistence type="inferred from homology"/>
<feature type="region of interest" description="Disordered" evidence="3">
    <location>
        <begin position="400"/>
        <end position="421"/>
    </location>
</feature>
<reference evidence="6" key="2">
    <citation type="submission" date="2025-08" db="UniProtKB">
        <authorList>
            <consortium name="RefSeq"/>
        </authorList>
    </citation>
    <scope>IDENTIFICATION</scope>
    <source>
        <tissue evidence="6">Etiolated seedlings</tissue>
    </source>
</reference>
<evidence type="ECO:0000313" key="6">
    <source>
        <dbReference type="RefSeq" id="XP_004486704.1"/>
    </source>
</evidence>
<dbReference type="Pfam" id="PF03000">
    <property type="entry name" value="NPH3"/>
    <property type="match status" value="1"/>
</dbReference>
<gene>
    <name evidence="6" type="primary">LOC101497223</name>
</gene>
<dbReference type="InterPro" id="IPR027356">
    <property type="entry name" value="NPH3_dom"/>
</dbReference>